<dbReference type="SMART" id="SM00347">
    <property type="entry name" value="HTH_MARR"/>
    <property type="match status" value="1"/>
</dbReference>
<organism evidence="5 6">
    <name type="scientific">Hungatella hathewayi</name>
    <dbReference type="NCBI Taxonomy" id="154046"/>
    <lineage>
        <taxon>Bacteria</taxon>
        <taxon>Bacillati</taxon>
        <taxon>Bacillota</taxon>
        <taxon>Clostridia</taxon>
        <taxon>Lachnospirales</taxon>
        <taxon>Lachnospiraceae</taxon>
        <taxon>Hungatella</taxon>
    </lineage>
</organism>
<reference evidence="5 6" key="1">
    <citation type="submission" date="2018-08" db="EMBL/GenBank/DDBJ databases">
        <title>A genome reference for cultivated species of the human gut microbiota.</title>
        <authorList>
            <person name="Zou Y."/>
            <person name="Xue W."/>
            <person name="Luo G."/>
        </authorList>
    </citation>
    <scope>NUCLEOTIDE SEQUENCE [LARGE SCALE GENOMIC DNA]</scope>
    <source>
        <strain evidence="5 6">TF05-11AC</strain>
    </source>
</reference>
<dbReference type="InterPro" id="IPR036388">
    <property type="entry name" value="WH-like_DNA-bd_sf"/>
</dbReference>
<dbReference type="InterPro" id="IPR036390">
    <property type="entry name" value="WH_DNA-bd_sf"/>
</dbReference>
<evidence type="ECO:0000256" key="1">
    <source>
        <dbReference type="ARBA" id="ARBA00023015"/>
    </source>
</evidence>
<keyword evidence="1" id="KW-0805">Transcription regulation</keyword>
<evidence type="ECO:0000259" key="4">
    <source>
        <dbReference type="PROSITE" id="PS50995"/>
    </source>
</evidence>
<feature type="domain" description="HTH marR-type" evidence="4">
    <location>
        <begin position="11"/>
        <end position="143"/>
    </location>
</feature>
<dbReference type="AlphaFoldDB" id="A0A3E4TKK9"/>
<evidence type="ECO:0000256" key="3">
    <source>
        <dbReference type="ARBA" id="ARBA00023163"/>
    </source>
</evidence>
<dbReference type="PANTHER" id="PTHR42756">
    <property type="entry name" value="TRANSCRIPTIONAL REGULATOR, MARR"/>
    <property type="match status" value="1"/>
</dbReference>
<protein>
    <submittedName>
        <fullName evidence="5">MarR family transcriptional regulator</fullName>
    </submittedName>
</protein>
<keyword evidence="2" id="KW-0238">DNA-binding</keyword>
<evidence type="ECO:0000313" key="5">
    <source>
        <dbReference type="EMBL" id="RGL91626.1"/>
    </source>
</evidence>
<dbReference type="GO" id="GO:0003700">
    <property type="term" value="F:DNA-binding transcription factor activity"/>
    <property type="evidence" value="ECO:0007669"/>
    <property type="project" value="InterPro"/>
</dbReference>
<dbReference type="Proteomes" id="UP000261257">
    <property type="component" value="Unassembled WGS sequence"/>
</dbReference>
<dbReference type="Gene3D" id="1.10.10.10">
    <property type="entry name" value="Winged helix-like DNA-binding domain superfamily/Winged helix DNA-binding domain"/>
    <property type="match status" value="1"/>
</dbReference>
<dbReference type="EMBL" id="QSSQ01000082">
    <property type="protein sequence ID" value="RGL91626.1"/>
    <property type="molecule type" value="Genomic_DNA"/>
</dbReference>
<accession>A0A3E4TKK9</accession>
<evidence type="ECO:0000256" key="2">
    <source>
        <dbReference type="ARBA" id="ARBA00023125"/>
    </source>
</evidence>
<dbReference type="InterPro" id="IPR000835">
    <property type="entry name" value="HTH_MarR-typ"/>
</dbReference>
<dbReference type="Pfam" id="PF12802">
    <property type="entry name" value="MarR_2"/>
    <property type="match status" value="1"/>
</dbReference>
<dbReference type="PROSITE" id="PS50995">
    <property type="entry name" value="HTH_MARR_2"/>
    <property type="match status" value="1"/>
</dbReference>
<dbReference type="GO" id="GO:0003677">
    <property type="term" value="F:DNA binding"/>
    <property type="evidence" value="ECO:0007669"/>
    <property type="project" value="UniProtKB-KW"/>
</dbReference>
<sequence length="153" mass="17264">MKEYIMIEAKQYKTATKIVQLGNAITYYRNVKMHALGLTSVQGDAIRAILHNPGITASRLQDLLGLSQSTTAGIVARLEHKGFLSKINNKLDGRELFLTPTQRCLNLEEQLKETALETQRLLIKGMTDEEQFEFNRLLELALTNMSSVRIGKE</sequence>
<name>A0A3E4TKK9_9FIRM</name>
<dbReference type="SUPFAM" id="SSF46785">
    <property type="entry name" value="Winged helix' DNA-binding domain"/>
    <property type="match status" value="1"/>
</dbReference>
<gene>
    <name evidence="5" type="ORF">DXC39_33295</name>
</gene>
<comment type="caution">
    <text evidence="5">The sequence shown here is derived from an EMBL/GenBank/DDBJ whole genome shotgun (WGS) entry which is preliminary data.</text>
</comment>
<keyword evidence="3" id="KW-0804">Transcription</keyword>
<proteinExistence type="predicted"/>
<dbReference type="PANTHER" id="PTHR42756:SF1">
    <property type="entry name" value="TRANSCRIPTIONAL REPRESSOR OF EMRAB OPERON"/>
    <property type="match status" value="1"/>
</dbReference>
<evidence type="ECO:0000313" key="6">
    <source>
        <dbReference type="Proteomes" id="UP000261257"/>
    </source>
</evidence>